<dbReference type="SUPFAM" id="SSF47413">
    <property type="entry name" value="lambda repressor-like DNA-binding domains"/>
    <property type="match status" value="1"/>
</dbReference>
<reference evidence="7" key="1">
    <citation type="journal article" date="2019" name="Int. J. Syst. Evol. Microbiol.">
        <title>The Global Catalogue of Microorganisms (GCM) 10K type strain sequencing project: providing services to taxonomists for standard genome sequencing and annotation.</title>
        <authorList>
            <consortium name="The Broad Institute Genomics Platform"/>
            <consortium name="The Broad Institute Genome Sequencing Center for Infectious Disease"/>
            <person name="Wu L."/>
            <person name="Ma J."/>
        </authorList>
    </citation>
    <scope>NUCLEOTIDE SEQUENCE [LARGE SCALE GENOMIC DNA]</scope>
    <source>
        <strain evidence="7">JCM 16117</strain>
    </source>
</reference>
<evidence type="ECO:0000256" key="2">
    <source>
        <dbReference type="ARBA" id="ARBA00023015"/>
    </source>
</evidence>
<evidence type="ECO:0000313" key="6">
    <source>
        <dbReference type="EMBL" id="GAA2239174.1"/>
    </source>
</evidence>
<keyword evidence="7" id="KW-1185">Reference proteome</keyword>
<comment type="caution">
    <text evidence="6">The sequence shown here is derived from an EMBL/GenBank/DDBJ whole genome shotgun (WGS) entry which is preliminary data.</text>
</comment>
<proteinExistence type="predicted"/>
<evidence type="ECO:0000313" key="7">
    <source>
        <dbReference type="Proteomes" id="UP001500929"/>
    </source>
</evidence>
<dbReference type="SUPFAM" id="SSF53822">
    <property type="entry name" value="Periplasmic binding protein-like I"/>
    <property type="match status" value="1"/>
</dbReference>
<dbReference type="InterPro" id="IPR010982">
    <property type="entry name" value="Lambda_DNA-bd_dom_sf"/>
</dbReference>
<evidence type="ECO:0000256" key="1">
    <source>
        <dbReference type="ARBA" id="ARBA00022491"/>
    </source>
</evidence>
<evidence type="ECO:0000259" key="5">
    <source>
        <dbReference type="PROSITE" id="PS50932"/>
    </source>
</evidence>
<sequence length="352" mass="36949">MVKIGDVAREAGVSIATVSRALNNHPTVNPELVDRVREAADRLGYRPNGIARNLRRQSTDVLALVISDVSNPFFTAVTRGVEDVAQRNGYSVLLCNADEQPEKEATYLRVAEQEQVAGVIISPHSAGTDVSRLVAAGIPLTVIDRPLGPVAGPREGETRPDARGAFDSVMVESVGGARLATEHLLAAGWVRPGCITGPLDAATAEQRLAGYLAALGAAPREVQPLVARGPFRQAGGRAAAAELLDAAEPADRPDALFVANAPMALGVLEAVRERGLRVGIDLGMVVFDDAPWAPFIEPAMTVIAQPAYRIGERAAELLVARIRAAAGAGPVPPTAQELLTTDLVVRASSLRA</sequence>
<keyword evidence="1" id="KW-0678">Repressor</keyword>
<gene>
    <name evidence="6" type="ORF">GCM10009851_25530</name>
</gene>
<name>A0ABP5QL01_9MICO</name>
<dbReference type="PROSITE" id="PS50932">
    <property type="entry name" value="HTH_LACI_2"/>
    <property type="match status" value="1"/>
</dbReference>
<dbReference type="Pfam" id="PF13377">
    <property type="entry name" value="Peripla_BP_3"/>
    <property type="match status" value="1"/>
</dbReference>
<feature type="domain" description="HTH lacI-type" evidence="5">
    <location>
        <begin position="2"/>
        <end position="56"/>
    </location>
</feature>
<dbReference type="PANTHER" id="PTHR30146">
    <property type="entry name" value="LACI-RELATED TRANSCRIPTIONAL REPRESSOR"/>
    <property type="match status" value="1"/>
</dbReference>
<evidence type="ECO:0000256" key="4">
    <source>
        <dbReference type="ARBA" id="ARBA00023163"/>
    </source>
</evidence>
<dbReference type="GO" id="GO:0003677">
    <property type="term" value="F:DNA binding"/>
    <property type="evidence" value="ECO:0007669"/>
    <property type="project" value="UniProtKB-KW"/>
</dbReference>
<organism evidence="6 7">
    <name type="scientific">Herbiconiux moechotypicola</name>
    <dbReference type="NCBI Taxonomy" id="637393"/>
    <lineage>
        <taxon>Bacteria</taxon>
        <taxon>Bacillati</taxon>
        <taxon>Actinomycetota</taxon>
        <taxon>Actinomycetes</taxon>
        <taxon>Micrococcales</taxon>
        <taxon>Microbacteriaceae</taxon>
        <taxon>Herbiconiux</taxon>
    </lineage>
</organism>
<dbReference type="EMBL" id="BAAAQY010000007">
    <property type="protein sequence ID" value="GAA2239174.1"/>
    <property type="molecule type" value="Genomic_DNA"/>
</dbReference>
<dbReference type="InterPro" id="IPR000843">
    <property type="entry name" value="HTH_LacI"/>
</dbReference>
<keyword evidence="3 6" id="KW-0238">DNA-binding</keyword>
<dbReference type="Gene3D" id="3.40.50.2300">
    <property type="match status" value="2"/>
</dbReference>
<dbReference type="InterPro" id="IPR028082">
    <property type="entry name" value="Peripla_BP_I"/>
</dbReference>
<dbReference type="Proteomes" id="UP001500929">
    <property type="component" value="Unassembled WGS sequence"/>
</dbReference>
<keyword evidence="4" id="KW-0804">Transcription</keyword>
<dbReference type="RefSeq" id="WP_259480920.1">
    <property type="nucleotide sequence ID" value="NZ_BAAAQY010000007.1"/>
</dbReference>
<dbReference type="PROSITE" id="PS00356">
    <property type="entry name" value="HTH_LACI_1"/>
    <property type="match status" value="1"/>
</dbReference>
<evidence type="ECO:0000256" key="3">
    <source>
        <dbReference type="ARBA" id="ARBA00023125"/>
    </source>
</evidence>
<dbReference type="CDD" id="cd01392">
    <property type="entry name" value="HTH_LacI"/>
    <property type="match status" value="1"/>
</dbReference>
<accession>A0ABP5QL01</accession>
<dbReference type="SMART" id="SM00354">
    <property type="entry name" value="HTH_LACI"/>
    <property type="match status" value="1"/>
</dbReference>
<protein>
    <submittedName>
        <fullName evidence="6">LacI family DNA-binding transcriptional regulator</fullName>
    </submittedName>
</protein>
<dbReference type="Pfam" id="PF00356">
    <property type="entry name" value="LacI"/>
    <property type="match status" value="1"/>
</dbReference>
<dbReference type="InterPro" id="IPR046335">
    <property type="entry name" value="LacI/GalR-like_sensor"/>
</dbReference>
<keyword evidence="2" id="KW-0805">Transcription regulation</keyword>
<dbReference type="PANTHER" id="PTHR30146:SF148">
    <property type="entry name" value="HTH-TYPE TRANSCRIPTIONAL REPRESSOR PURR-RELATED"/>
    <property type="match status" value="1"/>
</dbReference>
<dbReference type="Gene3D" id="1.10.260.40">
    <property type="entry name" value="lambda repressor-like DNA-binding domains"/>
    <property type="match status" value="1"/>
</dbReference>